<gene>
    <name evidence="2" type="ORF">DOQ08_01657</name>
</gene>
<evidence type="ECO:0000256" key="1">
    <source>
        <dbReference type="SAM" id="SignalP"/>
    </source>
</evidence>
<dbReference type="Pfam" id="PF12974">
    <property type="entry name" value="Phosphonate-bd"/>
    <property type="match status" value="1"/>
</dbReference>
<proteinExistence type="predicted"/>
<sequence length="246" mass="26364">MRWGCSLKPVAGCVMALLAAVPAAEAGGLVQLKVQTEARSTVVSKNRLERFLAENGCQAELVFDQGAPSHLSFSRGQGVGQPLLLAVNRESTAPTPVWVTRATAGVRALAELRGRDVSVVAGSDPIGNRLALAALAEKGVEPGPGQRYETADYSSALGLLLHNNTHASVSELGFVRPFVASQGLVITWQGQPVEGAGWYAGRLHTKANTDTDRCLTALANLEREDDRQTFQIFPEWVYRFVAPQSK</sequence>
<feature type="chain" id="PRO_5018216689" evidence="1">
    <location>
        <begin position="27"/>
        <end position="246"/>
    </location>
</feature>
<reference evidence="2 3" key="1">
    <citation type="submission" date="2018-08" db="EMBL/GenBank/DDBJ databases">
        <title>Whole Genome Sequence of the Moderate Halophilic Marine Bacterium Marinobacter litoralis Sw-45.</title>
        <authorList>
            <person name="Musa H."/>
        </authorList>
    </citation>
    <scope>NUCLEOTIDE SEQUENCE [LARGE SCALE GENOMIC DNA]</scope>
    <source>
        <strain evidence="2 3">Sw-45</strain>
    </source>
</reference>
<keyword evidence="1" id="KW-0732">Signal</keyword>
<evidence type="ECO:0000313" key="3">
    <source>
        <dbReference type="Proteomes" id="UP000265903"/>
    </source>
</evidence>
<dbReference type="AlphaFoldDB" id="A0A3M2RGA8"/>
<dbReference type="Proteomes" id="UP000265903">
    <property type="component" value="Unassembled WGS sequence"/>
</dbReference>
<dbReference type="EMBL" id="QMDL01000002">
    <property type="protein sequence ID" value="RMJ04337.1"/>
    <property type="molecule type" value="Genomic_DNA"/>
</dbReference>
<accession>A0A3M2RGA8</accession>
<comment type="caution">
    <text evidence="2">The sequence shown here is derived from an EMBL/GenBank/DDBJ whole genome shotgun (WGS) entry which is preliminary data.</text>
</comment>
<dbReference type="SUPFAM" id="SSF53850">
    <property type="entry name" value="Periplasmic binding protein-like II"/>
    <property type="match status" value="1"/>
</dbReference>
<keyword evidence="3" id="KW-1185">Reference proteome</keyword>
<protein>
    <submittedName>
        <fullName evidence="2">ABC transporter, phosphonate, periplasmic substrate-binding protein</fullName>
    </submittedName>
</protein>
<name>A0A3M2RGA8_9GAMM</name>
<feature type="signal peptide" evidence="1">
    <location>
        <begin position="1"/>
        <end position="26"/>
    </location>
</feature>
<evidence type="ECO:0000313" key="2">
    <source>
        <dbReference type="EMBL" id="RMJ04337.1"/>
    </source>
</evidence>
<organism evidence="2 3">
    <name type="scientific">Marinobacter litoralis</name>
    <dbReference type="NCBI Taxonomy" id="187981"/>
    <lineage>
        <taxon>Bacteria</taxon>
        <taxon>Pseudomonadati</taxon>
        <taxon>Pseudomonadota</taxon>
        <taxon>Gammaproteobacteria</taxon>
        <taxon>Pseudomonadales</taxon>
        <taxon>Marinobacteraceae</taxon>
        <taxon>Marinobacter</taxon>
    </lineage>
</organism>